<evidence type="ECO:0000256" key="5">
    <source>
        <dbReference type="ARBA" id="ARBA00023004"/>
    </source>
</evidence>
<reference evidence="8 9" key="1">
    <citation type="submission" date="2019-06" db="EMBL/GenBank/DDBJ databases">
        <title>Draft genome of Aliikangiella marina GYP-15.</title>
        <authorList>
            <person name="Wang G."/>
        </authorList>
    </citation>
    <scope>NUCLEOTIDE SEQUENCE [LARGE SCALE GENOMIC DNA]</scope>
    <source>
        <strain evidence="8 9">GYP-15</strain>
    </source>
</reference>
<dbReference type="EMBL" id="VIKR01000005">
    <property type="protein sequence ID" value="TQV72429.1"/>
    <property type="molecule type" value="Genomic_DNA"/>
</dbReference>
<evidence type="ECO:0000313" key="9">
    <source>
        <dbReference type="Proteomes" id="UP000317839"/>
    </source>
</evidence>
<evidence type="ECO:0000256" key="6">
    <source>
        <dbReference type="ARBA" id="ARBA00023014"/>
    </source>
</evidence>
<dbReference type="Pfam" id="PF00355">
    <property type="entry name" value="Rieske"/>
    <property type="match status" value="1"/>
</dbReference>
<feature type="domain" description="Rieske" evidence="7">
    <location>
        <begin position="34"/>
        <end position="141"/>
    </location>
</feature>
<dbReference type="CDD" id="cd03469">
    <property type="entry name" value="Rieske_RO_Alpha_N"/>
    <property type="match status" value="1"/>
</dbReference>
<dbReference type="InterPro" id="IPR036922">
    <property type="entry name" value="Rieske_2Fe-2S_sf"/>
</dbReference>
<evidence type="ECO:0000256" key="2">
    <source>
        <dbReference type="ARBA" id="ARBA00022714"/>
    </source>
</evidence>
<dbReference type="GO" id="GO:0051537">
    <property type="term" value="F:2 iron, 2 sulfur cluster binding"/>
    <property type="evidence" value="ECO:0007669"/>
    <property type="project" value="UniProtKB-KW"/>
</dbReference>
<keyword evidence="5" id="KW-0408">Iron</keyword>
<dbReference type="Proteomes" id="UP000317839">
    <property type="component" value="Unassembled WGS sequence"/>
</dbReference>
<keyword evidence="3" id="KW-0479">Metal-binding</keyword>
<dbReference type="Pfam" id="PF00848">
    <property type="entry name" value="Ring_hydroxyl_A"/>
    <property type="match status" value="1"/>
</dbReference>
<dbReference type="AlphaFoldDB" id="A0A545T5D6"/>
<organism evidence="8 9">
    <name type="scientific">Aliikangiella marina</name>
    <dbReference type="NCBI Taxonomy" id="1712262"/>
    <lineage>
        <taxon>Bacteria</taxon>
        <taxon>Pseudomonadati</taxon>
        <taxon>Pseudomonadota</taxon>
        <taxon>Gammaproteobacteria</taxon>
        <taxon>Oceanospirillales</taxon>
        <taxon>Pleioneaceae</taxon>
        <taxon>Aliikangiella</taxon>
    </lineage>
</organism>
<gene>
    <name evidence="8" type="ORF">FLL45_19225</name>
</gene>
<dbReference type="InterPro" id="IPR017941">
    <property type="entry name" value="Rieske_2Fe-2S"/>
</dbReference>
<dbReference type="SUPFAM" id="SSF55961">
    <property type="entry name" value="Bet v1-like"/>
    <property type="match status" value="1"/>
</dbReference>
<evidence type="ECO:0000256" key="3">
    <source>
        <dbReference type="ARBA" id="ARBA00022723"/>
    </source>
</evidence>
<keyword evidence="4" id="KW-0560">Oxidoreductase</keyword>
<keyword evidence="2" id="KW-0001">2Fe-2S</keyword>
<evidence type="ECO:0000256" key="4">
    <source>
        <dbReference type="ARBA" id="ARBA00023002"/>
    </source>
</evidence>
<comment type="cofactor">
    <cofactor evidence="1">
        <name>Fe cation</name>
        <dbReference type="ChEBI" id="CHEBI:24875"/>
    </cofactor>
</comment>
<evidence type="ECO:0000256" key="1">
    <source>
        <dbReference type="ARBA" id="ARBA00001962"/>
    </source>
</evidence>
<evidence type="ECO:0000313" key="8">
    <source>
        <dbReference type="EMBL" id="TQV72429.1"/>
    </source>
</evidence>
<dbReference type="SUPFAM" id="SSF50022">
    <property type="entry name" value="ISP domain"/>
    <property type="match status" value="1"/>
</dbReference>
<comment type="caution">
    <text evidence="8">The sequence shown here is derived from an EMBL/GenBank/DDBJ whole genome shotgun (WGS) entry which is preliminary data.</text>
</comment>
<keyword evidence="9" id="KW-1185">Reference proteome</keyword>
<accession>A0A545T5D6</accession>
<name>A0A545T5D6_9GAMM</name>
<sequence>MPADPDNAFTLPASLYTDNDILKLEYQAIFESHWQLVGHIDQLKAIGDQLICQVGRIPVVVVRNSSNELKAFHNVCRHRAGPVAIKNANDKVLRCKYHGWTYTLDGELRSAPEMNSTPHFDVCQYHLPQAKIETWQGFVFVCINESPPALDDLLEGIQQTILPIDLSTFSFSHRDEYLIDCNWKVYMDNYLEGYHLPHVHPGLNKLLDYRSYDTILHRWHSYQYSPLDNPETDDSNFYGDGQAHYYCVFPNLMLNILPGRLQTNIIIPDGVEKTKIYFDYYYDNMGAKETESLIAKDREFSDEIQEEDIMICEQVQKGLNSGSYQAGRLCMKRESGVLHFQDLIRHSLKSAYTDD</sequence>
<dbReference type="PRINTS" id="PR00090">
    <property type="entry name" value="RNGDIOXGNASE"/>
</dbReference>
<dbReference type="GO" id="GO:0051213">
    <property type="term" value="F:dioxygenase activity"/>
    <property type="evidence" value="ECO:0007669"/>
    <property type="project" value="UniProtKB-KW"/>
</dbReference>
<dbReference type="GO" id="GO:0005506">
    <property type="term" value="F:iron ion binding"/>
    <property type="evidence" value="ECO:0007669"/>
    <property type="project" value="InterPro"/>
</dbReference>
<evidence type="ECO:0000259" key="7">
    <source>
        <dbReference type="PROSITE" id="PS51296"/>
    </source>
</evidence>
<dbReference type="PROSITE" id="PS51296">
    <property type="entry name" value="RIESKE"/>
    <property type="match status" value="1"/>
</dbReference>
<keyword evidence="8" id="KW-0223">Dioxygenase</keyword>
<dbReference type="Gene3D" id="2.102.10.10">
    <property type="entry name" value="Rieske [2Fe-2S] iron-sulphur domain"/>
    <property type="match status" value="1"/>
</dbReference>
<dbReference type="InterPro" id="IPR001663">
    <property type="entry name" value="Rng_hydr_dOase-A"/>
</dbReference>
<dbReference type="Gene3D" id="3.90.380.10">
    <property type="entry name" value="Naphthalene 1,2-dioxygenase Alpha Subunit, Chain A, domain 1"/>
    <property type="match status" value="2"/>
</dbReference>
<protein>
    <submittedName>
        <fullName evidence="8">Aromatic ring-hydroxylating dioxygenase subunit alpha</fullName>
    </submittedName>
</protein>
<proteinExistence type="predicted"/>
<keyword evidence="6" id="KW-0411">Iron-sulfur</keyword>
<dbReference type="OrthoDB" id="9769355at2"/>
<dbReference type="PANTHER" id="PTHR43756">
    <property type="entry name" value="CHOLINE MONOOXYGENASE, CHLOROPLASTIC"/>
    <property type="match status" value="1"/>
</dbReference>
<dbReference type="InterPro" id="IPR015879">
    <property type="entry name" value="Ring_hydroxy_dOase_asu_C_dom"/>
</dbReference>
<dbReference type="PANTHER" id="PTHR43756:SF5">
    <property type="entry name" value="CHOLINE MONOOXYGENASE, CHLOROPLASTIC"/>
    <property type="match status" value="1"/>
</dbReference>